<name>A0ACC3TQW3_9ASCO</name>
<proteinExistence type="predicted"/>
<gene>
    <name evidence="1" type="ORF">V1517DRAFT_320795</name>
</gene>
<comment type="caution">
    <text evidence="1">The sequence shown here is derived from an EMBL/GenBank/DDBJ whole genome shotgun (WGS) entry which is preliminary data.</text>
</comment>
<reference evidence="2" key="1">
    <citation type="journal article" date="2024" name="Front. Bioeng. Biotechnol.">
        <title>Genome-scale model development and genomic sequencing of the oleaginous clade Lipomyces.</title>
        <authorList>
            <person name="Czajka J.J."/>
            <person name="Han Y."/>
            <person name="Kim J."/>
            <person name="Mondo S.J."/>
            <person name="Hofstad B.A."/>
            <person name="Robles A."/>
            <person name="Haridas S."/>
            <person name="Riley R."/>
            <person name="LaButti K."/>
            <person name="Pangilinan J."/>
            <person name="Andreopoulos W."/>
            <person name="Lipzen A."/>
            <person name="Yan J."/>
            <person name="Wang M."/>
            <person name="Ng V."/>
            <person name="Grigoriev I.V."/>
            <person name="Spatafora J.W."/>
            <person name="Magnuson J.K."/>
            <person name="Baker S.E."/>
            <person name="Pomraning K.R."/>
        </authorList>
    </citation>
    <scope>NUCLEOTIDE SEQUENCE [LARGE SCALE GENOMIC DNA]</scope>
    <source>
        <strain evidence="2">CBS 10300</strain>
    </source>
</reference>
<accession>A0ACC3TQW3</accession>
<keyword evidence="2" id="KW-1185">Reference proteome</keyword>
<dbReference type="EMBL" id="MU970063">
    <property type="protein sequence ID" value="KAK9323291.1"/>
    <property type="molecule type" value="Genomic_DNA"/>
</dbReference>
<sequence>MTKQFTLYSHSVGPNGWKVAQVLCELGLEFQTVMKEFGSVENGMKTPEFEKINPNGRIPALVDHSNNDLIIWESGAIILYLVKKYDPEHKLYPASLEEQALVDTWFFYQMTGFGPYTGQAIWFKVLTKNQNVEAGDRYVAEVRRMCKILNDQLEKEATGWLVLGKCTIADLSFLQWVRFLYRLKVDVEEEYPAVHKWKEAMLARPAVQASTEGEAWPEL</sequence>
<dbReference type="Proteomes" id="UP001489719">
    <property type="component" value="Unassembled WGS sequence"/>
</dbReference>
<evidence type="ECO:0000313" key="1">
    <source>
        <dbReference type="EMBL" id="KAK9323291.1"/>
    </source>
</evidence>
<protein>
    <submittedName>
        <fullName evidence="1">Glutathione S-transferase</fullName>
    </submittedName>
</protein>
<organism evidence="1 2">
    <name type="scientific">Lipomyces orientalis</name>
    <dbReference type="NCBI Taxonomy" id="1233043"/>
    <lineage>
        <taxon>Eukaryota</taxon>
        <taxon>Fungi</taxon>
        <taxon>Dikarya</taxon>
        <taxon>Ascomycota</taxon>
        <taxon>Saccharomycotina</taxon>
        <taxon>Lipomycetes</taxon>
        <taxon>Lipomycetales</taxon>
        <taxon>Lipomycetaceae</taxon>
        <taxon>Lipomyces</taxon>
    </lineage>
</organism>
<evidence type="ECO:0000313" key="2">
    <source>
        <dbReference type="Proteomes" id="UP001489719"/>
    </source>
</evidence>